<protein>
    <submittedName>
        <fullName evidence="2">Uncharacterized protein</fullName>
    </submittedName>
</protein>
<evidence type="ECO:0000313" key="2">
    <source>
        <dbReference type="WBParaSite" id="PS1159_v2.g23639.t1"/>
    </source>
</evidence>
<dbReference type="Proteomes" id="UP000887580">
    <property type="component" value="Unplaced"/>
</dbReference>
<organism evidence="1 2">
    <name type="scientific">Panagrolaimus sp. PS1159</name>
    <dbReference type="NCBI Taxonomy" id="55785"/>
    <lineage>
        <taxon>Eukaryota</taxon>
        <taxon>Metazoa</taxon>
        <taxon>Ecdysozoa</taxon>
        <taxon>Nematoda</taxon>
        <taxon>Chromadorea</taxon>
        <taxon>Rhabditida</taxon>
        <taxon>Tylenchina</taxon>
        <taxon>Panagrolaimomorpha</taxon>
        <taxon>Panagrolaimoidea</taxon>
        <taxon>Panagrolaimidae</taxon>
        <taxon>Panagrolaimus</taxon>
    </lineage>
</organism>
<dbReference type="WBParaSite" id="PS1159_v2.g23639.t1">
    <property type="protein sequence ID" value="PS1159_v2.g23639.t1"/>
    <property type="gene ID" value="PS1159_v2.g23639"/>
</dbReference>
<sequence>MQKASATNINNLGLSTANTNHLSTKSAINSSQTSPTQIILSNNSSSLSPVNNGIYKKMTVATYSRPNKPTMVNTGSIAVPNCPVRVSFVTIPSRSNLFDENQPNSQRPSDIICYNVGRELFVFDYVSIQGTPNLNSPIDKRIYKGTFPTCHDFNQETARSDVCSLIIGFSAGQIQLIDPLRKDFVPSKLFNEERNIDKTPVTCVKWIPGQPTNFMVSHQSGNIYLYNEAFFCFVDNPVYQIFKQLN</sequence>
<name>A0AC35G338_9BILA</name>
<accession>A0AC35G338</accession>
<proteinExistence type="predicted"/>
<reference evidence="2" key="1">
    <citation type="submission" date="2022-11" db="UniProtKB">
        <authorList>
            <consortium name="WormBaseParasite"/>
        </authorList>
    </citation>
    <scope>IDENTIFICATION</scope>
</reference>
<evidence type="ECO:0000313" key="1">
    <source>
        <dbReference type="Proteomes" id="UP000887580"/>
    </source>
</evidence>